<dbReference type="Pfam" id="PF21763">
    <property type="entry name" value="DHH_CID"/>
    <property type="match status" value="1"/>
</dbReference>
<dbReference type="PANTHER" id="PTHR30255:SF3">
    <property type="entry name" value="SINGLE-STRANDED-DNA-SPECIFIC EXONUCLEASE RECJ"/>
    <property type="match status" value="1"/>
</dbReference>
<dbReference type="Proteomes" id="UP000001901">
    <property type="component" value="Chromosome"/>
</dbReference>
<name>D2RE17_ARCPA</name>
<dbReference type="RefSeq" id="WP_012940697.1">
    <property type="nucleotide sequence ID" value="NC_013741.1"/>
</dbReference>
<evidence type="ECO:0000259" key="3">
    <source>
        <dbReference type="Pfam" id="PF21763"/>
    </source>
</evidence>
<dbReference type="InterPro" id="IPR051673">
    <property type="entry name" value="SSDNA_exonuclease_RecJ"/>
</dbReference>
<accession>D2RE17</accession>
<evidence type="ECO:0000313" key="5">
    <source>
        <dbReference type="Proteomes" id="UP000001901"/>
    </source>
</evidence>
<proteinExistence type="predicted"/>
<feature type="domain" description="DHHA1" evidence="2">
    <location>
        <begin position="358"/>
        <end position="452"/>
    </location>
</feature>
<dbReference type="KEGG" id="apo:Arcpr_1312"/>
<dbReference type="InterPro" id="IPR048515">
    <property type="entry name" value="DHH_CID"/>
</dbReference>
<dbReference type="PANTHER" id="PTHR30255">
    <property type="entry name" value="SINGLE-STRANDED-DNA-SPECIFIC EXONUCLEASE RECJ"/>
    <property type="match status" value="1"/>
</dbReference>
<dbReference type="Pfam" id="PF01368">
    <property type="entry name" value="DHH"/>
    <property type="match status" value="1"/>
</dbReference>
<protein>
    <submittedName>
        <fullName evidence="4">Phosphoesterase RecJ domain protein</fullName>
    </submittedName>
</protein>
<organism evidence="4 5">
    <name type="scientific">Archaeoglobus profundus (strain DSM 5631 / JCM 9629 / NBRC 100127 / Av18)</name>
    <dbReference type="NCBI Taxonomy" id="572546"/>
    <lineage>
        <taxon>Archaea</taxon>
        <taxon>Methanobacteriati</taxon>
        <taxon>Methanobacteriota</taxon>
        <taxon>Archaeoglobi</taxon>
        <taxon>Archaeoglobales</taxon>
        <taxon>Archaeoglobaceae</taxon>
        <taxon>Archaeoglobus</taxon>
    </lineage>
</organism>
<evidence type="ECO:0000259" key="2">
    <source>
        <dbReference type="Pfam" id="PF02272"/>
    </source>
</evidence>
<dbReference type="GO" id="GO:0003676">
    <property type="term" value="F:nucleic acid binding"/>
    <property type="evidence" value="ECO:0007669"/>
    <property type="project" value="InterPro"/>
</dbReference>
<dbReference type="Gene3D" id="3.10.310.30">
    <property type="match status" value="1"/>
</dbReference>
<dbReference type="STRING" id="572546.Arcpr_1312"/>
<feature type="domain" description="DHH-CID" evidence="3">
    <location>
        <begin position="185"/>
        <end position="267"/>
    </location>
</feature>
<dbReference type="InterPro" id="IPR001667">
    <property type="entry name" value="DDH_dom"/>
</dbReference>
<feature type="domain" description="DDH" evidence="1">
    <location>
        <begin position="22"/>
        <end position="130"/>
    </location>
</feature>
<evidence type="ECO:0000259" key="1">
    <source>
        <dbReference type="Pfam" id="PF01368"/>
    </source>
</evidence>
<dbReference type="EMBL" id="CP001857">
    <property type="protein sequence ID" value="ADB58361.1"/>
    <property type="molecule type" value="Genomic_DNA"/>
</dbReference>
<dbReference type="SUPFAM" id="SSF64182">
    <property type="entry name" value="DHH phosphoesterases"/>
    <property type="match status" value="1"/>
</dbReference>
<dbReference type="AlphaFoldDB" id="D2RE17"/>
<reference evidence="4 5" key="1">
    <citation type="journal article" date="2010" name="Stand. Genomic Sci.">
        <title>Complete genome sequence of Archaeoglobus profundus type strain (AV18).</title>
        <authorList>
            <person name="von Jan M."/>
            <person name="Lapidus A."/>
            <person name="Del Rio T.G."/>
            <person name="Copeland A."/>
            <person name="Tice H."/>
            <person name="Cheng J.F."/>
            <person name="Lucas S."/>
            <person name="Chen F."/>
            <person name="Nolan M."/>
            <person name="Goodwin L."/>
            <person name="Han C."/>
            <person name="Pitluck S."/>
            <person name="Liolios K."/>
            <person name="Ivanova N."/>
            <person name="Mavromatis K."/>
            <person name="Ovchinnikova G."/>
            <person name="Chertkov O."/>
            <person name="Pati A."/>
            <person name="Chen A."/>
            <person name="Palaniappan K."/>
            <person name="Land M."/>
            <person name="Hauser L."/>
            <person name="Chang Y.J."/>
            <person name="Jeffries C.D."/>
            <person name="Saunders E."/>
            <person name="Brettin T."/>
            <person name="Detter J.C."/>
            <person name="Chain P."/>
            <person name="Eichinger K."/>
            <person name="Huber H."/>
            <person name="Spring S."/>
            <person name="Rohde M."/>
            <person name="Goker M."/>
            <person name="Wirth R."/>
            <person name="Woyke T."/>
            <person name="Bristow J."/>
            <person name="Eisen J.A."/>
            <person name="Markowitz V."/>
            <person name="Hugenholtz P."/>
            <person name="Kyrpides N.C."/>
            <person name="Klenk H.P."/>
        </authorList>
    </citation>
    <scope>NUCLEOTIDE SEQUENCE [LARGE SCALE GENOMIC DNA]</scope>
    <source>
        <strain evidence="5">DSM 5631 / JCM 9629 / NBRC 100127 / Av18</strain>
    </source>
</reference>
<dbReference type="PaxDb" id="572546-Arcpr_1312"/>
<dbReference type="GO" id="GO:0004527">
    <property type="term" value="F:exonuclease activity"/>
    <property type="evidence" value="ECO:0007669"/>
    <property type="project" value="UniProtKB-KW"/>
</dbReference>
<dbReference type="OrthoDB" id="36101at2157"/>
<keyword evidence="5" id="KW-1185">Reference proteome</keyword>
<dbReference type="eggNOG" id="arCOG00427">
    <property type="taxonomic scope" value="Archaea"/>
</dbReference>
<dbReference type="GeneID" id="8739999"/>
<dbReference type="InterPro" id="IPR003156">
    <property type="entry name" value="DHHA1_dom"/>
</dbReference>
<gene>
    <name evidence="4" type="ordered locus">Arcpr_1312</name>
</gene>
<dbReference type="Gene3D" id="3.90.1640.30">
    <property type="match status" value="1"/>
</dbReference>
<evidence type="ECO:0000313" key="4">
    <source>
        <dbReference type="EMBL" id="ADB58361.1"/>
    </source>
</evidence>
<dbReference type="HOGENOM" id="CLU_042622_0_0_2"/>
<dbReference type="Pfam" id="PF02272">
    <property type="entry name" value="DHHA1"/>
    <property type="match status" value="1"/>
</dbReference>
<sequence length="459" mass="51833">MKEILKRARELADKIKKREYVKIVTHIDADGITSGAIAFESLRRAGIDCEIKFVKNLDSKKIEELSNEFVWFTDLGSGCIKDIVRFKLDCVITDHHIPEGYYRYQLNPHDFGYDGSYDLSGSGATYLVAKFLNPMNHVDLIQLAIVGAIGDLQDSKNCKLVGLNKFLIEEGVKHGFLKVEKDLRFFGKQTRPVFKMLEYNFDPYIPGVSGSERGSIELLRRLGIPLKDEDWRRWIDLSRGEKRAVVSELVRICMKHGYPLSYIKRIVGECYILTKQVEGTELRDAMEFSTLLNATARYSKADIGLRVCLGILNGCDEWAFKKARKLLQQHRKNLSEGIKIALDRLREFKSVQFFHARDDILDTIVGIVAGMCYCKANLDKPIVAFANCDEGVKVSARATQRLVEKGLNLAKAIEIACRKVGGHGGGHKIAAGAIIPKGKEWEFLEEFNRVVEGQIKAQP</sequence>
<dbReference type="InterPro" id="IPR038763">
    <property type="entry name" value="DHH_sf"/>
</dbReference>